<sequence length="250" mass="28580">MNTTRDYNQEIKDTKDAKYTYGFDLDVMHPYMIKSFIPYFVRGNLLELGSYKGDFTKRLLPYFNDITCVEASDEAIKEAKKQLADKVKFINSLFENVTLPTTYDNIILTHVLEHIDDRIAVLKRINNEWLSDRGRLFLVCPNANAPSRQIAVKMGLISHNTAVTPTEAEHGHKITYTLETLKKDANAARLNVVHHSGIFFKALANFQWDKLLATDIISKEYLDGCYQLGKEYPDLCSSIFLLCKKGEKNG</sequence>
<dbReference type="GO" id="GO:0032259">
    <property type="term" value="P:methylation"/>
    <property type="evidence" value="ECO:0007669"/>
    <property type="project" value="UniProtKB-KW"/>
</dbReference>
<dbReference type="Proteomes" id="UP000231542">
    <property type="component" value="Unassembled WGS sequence"/>
</dbReference>
<dbReference type="EMBL" id="PEXU01000017">
    <property type="protein sequence ID" value="PIS42838.1"/>
    <property type="molecule type" value="Genomic_DNA"/>
</dbReference>
<dbReference type="Pfam" id="PF13489">
    <property type="entry name" value="Methyltransf_23"/>
    <property type="match status" value="1"/>
</dbReference>
<dbReference type="InterPro" id="IPR029063">
    <property type="entry name" value="SAM-dependent_MTases_sf"/>
</dbReference>
<gene>
    <name evidence="1" type="ORF">COT24_01425</name>
</gene>
<dbReference type="SUPFAM" id="SSF53335">
    <property type="entry name" value="S-adenosyl-L-methionine-dependent methyltransferases"/>
    <property type="match status" value="1"/>
</dbReference>
<protein>
    <submittedName>
        <fullName evidence="1">Class I SAM-dependent methyltransferase</fullName>
    </submittedName>
</protein>
<dbReference type="AlphaFoldDB" id="A0A2H0YWG4"/>
<name>A0A2H0YWG4_9BACT</name>
<keyword evidence="1" id="KW-0808">Transferase</keyword>
<evidence type="ECO:0000313" key="1">
    <source>
        <dbReference type="EMBL" id="PIS42838.1"/>
    </source>
</evidence>
<evidence type="ECO:0000313" key="2">
    <source>
        <dbReference type="Proteomes" id="UP000231542"/>
    </source>
</evidence>
<dbReference type="PANTHER" id="PTHR43861">
    <property type="entry name" value="TRANS-ACONITATE 2-METHYLTRANSFERASE-RELATED"/>
    <property type="match status" value="1"/>
</dbReference>
<comment type="caution">
    <text evidence="1">The sequence shown here is derived from an EMBL/GenBank/DDBJ whole genome shotgun (WGS) entry which is preliminary data.</text>
</comment>
<dbReference type="CDD" id="cd02440">
    <property type="entry name" value="AdoMet_MTases"/>
    <property type="match status" value="1"/>
</dbReference>
<organism evidence="1 2">
    <name type="scientific">Candidatus Kerfeldbacteria bacterium CG08_land_8_20_14_0_20_40_16</name>
    <dbReference type="NCBI Taxonomy" id="2014244"/>
    <lineage>
        <taxon>Bacteria</taxon>
        <taxon>Candidatus Kerfeldiibacteriota</taxon>
    </lineage>
</organism>
<dbReference type="GO" id="GO:0008168">
    <property type="term" value="F:methyltransferase activity"/>
    <property type="evidence" value="ECO:0007669"/>
    <property type="project" value="UniProtKB-KW"/>
</dbReference>
<reference evidence="1 2" key="1">
    <citation type="submission" date="2017-09" db="EMBL/GenBank/DDBJ databases">
        <title>Depth-based differentiation of microbial function through sediment-hosted aquifers and enrichment of novel symbionts in the deep terrestrial subsurface.</title>
        <authorList>
            <person name="Probst A.J."/>
            <person name="Ladd B."/>
            <person name="Jarett J.K."/>
            <person name="Geller-Mcgrath D.E."/>
            <person name="Sieber C.M."/>
            <person name="Emerson J.B."/>
            <person name="Anantharaman K."/>
            <person name="Thomas B.C."/>
            <person name="Malmstrom R."/>
            <person name="Stieglmeier M."/>
            <person name="Klingl A."/>
            <person name="Woyke T."/>
            <person name="Ryan C.M."/>
            <person name="Banfield J.F."/>
        </authorList>
    </citation>
    <scope>NUCLEOTIDE SEQUENCE [LARGE SCALE GENOMIC DNA]</scope>
    <source>
        <strain evidence="1">CG08_land_8_20_14_0_20_40_16</strain>
    </source>
</reference>
<dbReference type="Gene3D" id="3.40.50.150">
    <property type="entry name" value="Vaccinia Virus protein VP39"/>
    <property type="match status" value="1"/>
</dbReference>
<keyword evidence="1" id="KW-0489">Methyltransferase</keyword>
<accession>A0A2H0YWG4</accession>
<proteinExistence type="predicted"/>